<dbReference type="Pfam" id="PF00106">
    <property type="entry name" value="adh_short"/>
    <property type="match status" value="1"/>
</dbReference>
<dbReference type="Gene3D" id="3.40.50.720">
    <property type="entry name" value="NAD(P)-binding Rossmann-like Domain"/>
    <property type="match status" value="1"/>
</dbReference>
<dbReference type="PANTHER" id="PTHR43490">
    <property type="entry name" value="(+)-NEOMENTHOL DEHYDROGENASE"/>
    <property type="match status" value="1"/>
</dbReference>
<dbReference type="EMBL" id="OZ019898">
    <property type="protein sequence ID" value="CAK9228497.1"/>
    <property type="molecule type" value="Genomic_DNA"/>
</dbReference>
<organism evidence="5 6">
    <name type="scientific">Sphagnum troendelagicum</name>
    <dbReference type="NCBI Taxonomy" id="128251"/>
    <lineage>
        <taxon>Eukaryota</taxon>
        <taxon>Viridiplantae</taxon>
        <taxon>Streptophyta</taxon>
        <taxon>Embryophyta</taxon>
        <taxon>Bryophyta</taxon>
        <taxon>Sphagnophytina</taxon>
        <taxon>Sphagnopsida</taxon>
        <taxon>Sphagnales</taxon>
        <taxon>Sphagnaceae</taxon>
        <taxon>Sphagnum</taxon>
    </lineage>
</organism>
<dbReference type="PRINTS" id="PR00080">
    <property type="entry name" value="SDRFAMILY"/>
</dbReference>
<evidence type="ECO:0000313" key="6">
    <source>
        <dbReference type="Proteomes" id="UP001497512"/>
    </source>
</evidence>
<accession>A0ABP0UTH2</accession>
<dbReference type="InterPro" id="IPR002347">
    <property type="entry name" value="SDR_fam"/>
</dbReference>
<keyword evidence="6" id="KW-1185">Reference proteome</keyword>
<evidence type="ECO:0000256" key="1">
    <source>
        <dbReference type="ARBA" id="ARBA00006484"/>
    </source>
</evidence>
<evidence type="ECO:0008006" key="7">
    <source>
        <dbReference type="Google" id="ProtNLM"/>
    </source>
</evidence>
<dbReference type="PANTHER" id="PTHR43490:SF99">
    <property type="entry name" value="SHORT-CHAIN DEHYDROGENASE_REDUCTASE"/>
    <property type="match status" value="1"/>
</dbReference>
<keyword evidence="2" id="KW-0521">NADP</keyword>
<keyword evidence="3" id="KW-0560">Oxidoreductase</keyword>
<reference evidence="5" key="1">
    <citation type="submission" date="2024-02" db="EMBL/GenBank/DDBJ databases">
        <authorList>
            <consortium name="ELIXIR-Norway"/>
            <consortium name="Elixir Norway"/>
        </authorList>
    </citation>
    <scope>NUCLEOTIDE SEQUENCE</scope>
</reference>
<protein>
    <recommendedName>
        <fullName evidence="7">Carbonyl reductase</fullName>
    </recommendedName>
</protein>
<comment type="similarity">
    <text evidence="1 4">Belongs to the short-chain dehydrogenases/reductases (SDR) family.</text>
</comment>
<proteinExistence type="inferred from homology"/>
<dbReference type="PRINTS" id="PR00081">
    <property type="entry name" value="GDHRDH"/>
</dbReference>
<gene>
    <name evidence="5" type="ORF">CSSPTR1EN2_LOCUS19137</name>
</gene>
<name>A0ABP0UTH2_9BRYO</name>
<dbReference type="PROSITE" id="PS00061">
    <property type="entry name" value="ADH_SHORT"/>
    <property type="match status" value="1"/>
</dbReference>
<dbReference type="Proteomes" id="UP001497512">
    <property type="component" value="Chromosome 6"/>
</dbReference>
<sequence>MSGLISAFPAPAPQWWSKDTVAVVTGANKGIGFEIVRQLAKEGITVVLTARDATRGAEAIESLKKQGFQNVNFHTLDVGSQESIDALAEWLRTTYGGIDILINNAGILDDPNGVNLEIAKSVLATNYFAVKNVTKTLLPLLRDDTPGGARVIVVASRLGQLKGLPNKDYVTTLTDREHITEDFVDSFVNKYLVDVANGNHNKGDWPDLTKLGWEAPVETYAVSKIAVIAYVSALHNTLVARHEGEKKINVFSSCPGHVRTDLAPNGIKTVEEGADTPVWLALHSPKEGLGKLYGERTILDF</sequence>
<evidence type="ECO:0000313" key="5">
    <source>
        <dbReference type="EMBL" id="CAK9228497.1"/>
    </source>
</evidence>
<dbReference type="SUPFAM" id="SSF51735">
    <property type="entry name" value="NAD(P)-binding Rossmann-fold domains"/>
    <property type="match status" value="1"/>
</dbReference>
<evidence type="ECO:0000256" key="4">
    <source>
        <dbReference type="RuleBase" id="RU000363"/>
    </source>
</evidence>
<evidence type="ECO:0000256" key="3">
    <source>
        <dbReference type="ARBA" id="ARBA00023002"/>
    </source>
</evidence>
<dbReference type="InterPro" id="IPR036291">
    <property type="entry name" value="NAD(P)-bd_dom_sf"/>
</dbReference>
<dbReference type="InterPro" id="IPR020904">
    <property type="entry name" value="Sc_DH/Rdtase_CS"/>
</dbReference>
<evidence type="ECO:0000256" key="2">
    <source>
        <dbReference type="ARBA" id="ARBA00022857"/>
    </source>
</evidence>